<evidence type="ECO:0000313" key="7">
    <source>
        <dbReference type="EMBL" id="AJZ68835.1"/>
    </source>
</evidence>
<evidence type="ECO:0000256" key="2">
    <source>
        <dbReference type="ARBA" id="ARBA00022801"/>
    </source>
</evidence>
<keyword evidence="4" id="KW-0067">ATP-binding</keyword>
<reference evidence="7" key="2">
    <citation type="journal article" date="2015" name="Exp. Parasitol.">
        <title>Kinetic and biochemical characterization of Trypanosoma evansi nucleoside triphosphate diphosphohydrolase.</title>
        <authorList>
            <person name="Weiss P.H."/>
            <person name="Batista F."/>
            <person name="Wagner G."/>
            <person name="Magalhaes Mde L."/>
            <person name="Miletti L.C."/>
        </authorList>
    </citation>
    <scope>NUCLEOTIDE SEQUENCE</scope>
</reference>
<dbReference type="InterPro" id="IPR000407">
    <property type="entry name" value="GDA1_CD39_NTPase"/>
</dbReference>
<dbReference type="GO" id="GO:0004050">
    <property type="term" value="F:apyrase activity"/>
    <property type="evidence" value="ECO:0007669"/>
    <property type="project" value="UniProtKB-EC"/>
</dbReference>
<feature type="active site" description="Proton acceptor" evidence="3">
    <location>
        <position position="318"/>
    </location>
</feature>
<dbReference type="VEuPathDB" id="TriTrypDB:TevSTIB805.8.3910"/>
<accession>A0A0E3JDD8</accession>
<keyword evidence="2 7" id="KW-0378">Hydrolase</keyword>
<organism evidence="7">
    <name type="scientific">Trypanosoma evansi</name>
    <dbReference type="NCBI Taxonomy" id="5697"/>
    <lineage>
        <taxon>Eukaryota</taxon>
        <taxon>Discoba</taxon>
        <taxon>Euglenozoa</taxon>
        <taxon>Kinetoplastea</taxon>
        <taxon>Metakinetoplastina</taxon>
        <taxon>Trypanosomatida</taxon>
        <taxon>Trypanosomatidae</taxon>
        <taxon>Trypanosoma</taxon>
    </lineage>
</organism>
<comment type="similarity">
    <text evidence="1">Belongs to the GDA1/CD39 NTPase family.</text>
</comment>
<evidence type="ECO:0000256" key="3">
    <source>
        <dbReference type="PIRSR" id="PIRSR600407-1"/>
    </source>
</evidence>
<dbReference type="BRENDA" id="3.6.1.15">
    <property type="organism ID" value="7478"/>
</dbReference>
<sequence>MLHSDHPKQSRFLPPFVIFPLFTLLTLVLLYAAGYFIGLSRYHSLTRDEHALDADGRDSRCVSQQEMLRNTHKVAAGTLKRLKEDRDELKKKLKLLEEGKGRTGEPAASCGGKDATSNNGEGASVNDGGGNMTGSAAVSLQRAANLIDSLTHQTESWLKKAADTTPSLAACNKSPRRYSVVFDAGSTGSRVHVYRYNLTSNPYDNIRSAPNGAHASLLPYLKLEDELFIENHEPLSGFSDPRGAAASSVPLLDAAKAHVPTDMHACVGIELKATAGLRRIGTEQAGRVLDAVRREFQKGPFWVHSELGSVRILEGREEGPLAWLTVNFLIGSLSGTKETATILDLGGGSTQVVMRPNDPEVLEGHEEFTDTFAINGKSVKLYQHSYEGNGLNAAREQLLASVATSVATGGTTTAAKSGPLRAFPCFPQGYAHEKSGVSNGVGGGGVTPSMEECVALLRKHVVRSGGECSSKSCGFNGVFQPDVRTAVSGPVYAFSFYHDLLMPHMTAGTAVIRLQDIIGIASQVCKSMKSVEQLRRENKGKVSVHPSLRPELECLHLSYVVALLRDGFHYPLDQELHIAKKIDGYETAWTLGASLVSLEEHCV</sequence>
<feature type="region of interest" description="Disordered" evidence="5">
    <location>
        <begin position="95"/>
        <end position="130"/>
    </location>
</feature>
<dbReference type="Gene3D" id="3.30.420.150">
    <property type="entry name" value="Exopolyphosphatase. Domain 2"/>
    <property type="match status" value="1"/>
</dbReference>
<dbReference type="PROSITE" id="PS01238">
    <property type="entry name" value="GDA1_CD39_NTPASE"/>
    <property type="match status" value="1"/>
</dbReference>
<feature type="binding site" evidence="4">
    <location>
        <begin position="347"/>
        <end position="351"/>
    </location>
    <ligand>
        <name>ATP</name>
        <dbReference type="ChEBI" id="CHEBI:30616"/>
    </ligand>
</feature>
<protein>
    <submittedName>
        <fullName evidence="7">Nucleoside triphosphate diphosphohydrolase</fullName>
        <ecNumber evidence="7">3.6.1.5</ecNumber>
    </submittedName>
</protein>
<dbReference type="Pfam" id="PF01150">
    <property type="entry name" value="GDA1_CD39"/>
    <property type="match status" value="1"/>
</dbReference>
<dbReference type="Gene3D" id="3.30.420.40">
    <property type="match status" value="1"/>
</dbReference>
<dbReference type="AlphaFoldDB" id="A0A0E3JDD8"/>
<proteinExistence type="inferred from homology"/>
<evidence type="ECO:0000256" key="6">
    <source>
        <dbReference type="SAM" id="Phobius"/>
    </source>
</evidence>
<dbReference type="PANTHER" id="PTHR11782:SF127">
    <property type="entry name" value="NTPASE, ISOFORM F"/>
    <property type="match status" value="1"/>
</dbReference>
<keyword evidence="4" id="KW-0547">Nucleotide-binding</keyword>
<reference evidence="7" key="1">
    <citation type="submission" date="2014-07" db="EMBL/GenBank/DDBJ databases">
        <authorList>
            <person name="Weiss P.H.E."/>
            <person name="Batista F."/>
            <person name="Wagner G."/>
            <person name="Magalhaes M.D.L.B."/>
            <person name="Miletti L.C."/>
        </authorList>
    </citation>
    <scope>NUCLEOTIDE SEQUENCE</scope>
</reference>
<evidence type="ECO:0000256" key="5">
    <source>
        <dbReference type="SAM" id="MobiDB-lite"/>
    </source>
</evidence>
<keyword evidence="6" id="KW-0472">Membrane</keyword>
<dbReference type="EC" id="3.6.1.5" evidence="7"/>
<evidence type="ECO:0000256" key="4">
    <source>
        <dbReference type="PIRSR" id="PIRSR600407-2"/>
    </source>
</evidence>
<keyword evidence="6" id="KW-1133">Transmembrane helix</keyword>
<dbReference type="EMBL" id="KM114264">
    <property type="protein sequence ID" value="AJZ68835.1"/>
    <property type="molecule type" value="Genomic_DNA"/>
</dbReference>
<feature type="transmembrane region" description="Helical" evidence="6">
    <location>
        <begin position="12"/>
        <end position="37"/>
    </location>
</feature>
<evidence type="ECO:0000256" key="1">
    <source>
        <dbReference type="ARBA" id="ARBA00009283"/>
    </source>
</evidence>
<name>A0A0E3JDD8_TRYEV</name>
<dbReference type="SMR" id="A0A0E3JDD8"/>
<dbReference type="CDD" id="cd24040">
    <property type="entry name" value="ASKHA_NBD_GDA1"/>
    <property type="match status" value="1"/>
</dbReference>
<keyword evidence="6" id="KW-0812">Transmembrane</keyword>
<dbReference type="GO" id="GO:0005524">
    <property type="term" value="F:ATP binding"/>
    <property type="evidence" value="ECO:0007669"/>
    <property type="project" value="UniProtKB-KW"/>
</dbReference>
<dbReference type="PANTHER" id="PTHR11782">
    <property type="entry name" value="ADENOSINE/GUANOSINE DIPHOSPHATASE"/>
    <property type="match status" value="1"/>
</dbReference>